<sequence length="207" mass="21549">MLEVQVTNSHLTGTLRKDTAALAVQLLNHASFARALLYEALGLGAGVAAGAEVVLAGGAALALNPDTPAGLIEGLRAAAGEVQGGFVDAAEVLVRGLGPSVRGWRAGAVEPWQVAAGVMRVAPAAAAAPAKGLAAAAKTALLGAQNALGPAQQQQQQQKLQQGPQQQQQEQQQQQRRREEEGDGEEEGAEEGQQQQQQRRQQHEHTD</sequence>
<reference evidence="2 3" key="1">
    <citation type="submission" date="2023-05" db="EMBL/GenBank/DDBJ databases">
        <title>A 100% complete, gapless, phased diploid assembly of the Scenedesmus obliquus UTEX 3031 genome.</title>
        <authorList>
            <person name="Biondi T.C."/>
            <person name="Hanschen E.R."/>
            <person name="Kwon T."/>
            <person name="Eng W."/>
            <person name="Kruse C.P.S."/>
            <person name="Koehler S.I."/>
            <person name="Kunde Y."/>
            <person name="Gleasner C.D."/>
            <person name="You Mak K.T."/>
            <person name="Polle J."/>
            <person name="Hovde B.T."/>
            <person name="Starkenburg S.R."/>
        </authorList>
    </citation>
    <scope>NUCLEOTIDE SEQUENCE [LARGE SCALE GENOMIC DNA]</scope>
    <source>
        <strain evidence="2 3">DOE0152z</strain>
    </source>
</reference>
<evidence type="ECO:0000313" key="2">
    <source>
        <dbReference type="EMBL" id="WIA20736.1"/>
    </source>
</evidence>
<dbReference type="Proteomes" id="UP001244341">
    <property type="component" value="Chromosome 12b"/>
</dbReference>
<evidence type="ECO:0000256" key="1">
    <source>
        <dbReference type="SAM" id="MobiDB-lite"/>
    </source>
</evidence>
<evidence type="ECO:0008006" key="4">
    <source>
        <dbReference type="Google" id="ProtNLM"/>
    </source>
</evidence>
<protein>
    <recommendedName>
        <fullName evidence="4">Autophagy-related protein 2/VPS13 C-terminal domain-containing protein</fullName>
    </recommendedName>
</protein>
<keyword evidence="3" id="KW-1185">Reference proteome</keyword>
<feature type="compositionally biased region" description="Acidic residues" evidence="1">
    <location>
        <begin position="181"/>
        <end position="190"/>
    </location>
</feature>
<proteinExistence type="predicted"/>
<evidence type="ECO:0000313" key="3">
    <source>
        <dbReference type="Proteomes" id="UP001244341"/>
    </source>
</evidence>
<feature type="compositionally biased region" description="Low complexity" evidence="1">
    <location>
        <begin position="152"/>
        <end position="174"/>
    </location>
</feature>
<dbReference type="EMBL" id="CP126219">
    <property type="protein sequence ID" value="WIA20736.1"/>
    <property type="molecule type" value="Genomic_DNA"/>
</dbReference>
<organism evidence="2 3">
    <name type="scientific">Tetradesmus obliquus</name>
    <name type="common">Green alga</name>
    <name type="synonym">Acutodesmus obliquus</name>
    <dbReference type="NCBI Taxonomy" id="3088"/>
    <lineage>
        <taxon>Eukaryota</taxon>
        <taxon>Viridiplantae</taxon>
        <taxon>Chlorophyta</taxon>
        <taxon>core chlorophytes</taxon>
        <taxon>Chlorophyceae</taxon>
        <taxon>CS clade</taxon>
        <taxon>Sphaeropleales</taxon>
        <taxon>Scenedesmaceae</taxon>
        <taxon>Tetradesmus</taxon>
    </lineage>
</organism>
<accession>A0ABY8UK35</accession>
<name>A0ABY8UK35_TETOB</name>
<feature type="region of interest" description="Disordered" evidence="1">
    <location>
        <begin position="151"/>
        <end position="207"/>
    </location>
</feature>
<gene>
    <name evidence="2" type="ORF">OEZ85_005106</name>
</gene>